<evidence type="ECO:0000256" key="7">
    <source>
        <dbReference type="SAM" id="MobiDB-lite"/>
    </source>
</evidence>
<protein>
    <recommendedName>
        <fullName evidence="3">tRNA (adenine(58)-N(1))-methyltransferase non-catalytic subunit TRM6</fullName>
    </recommendedName>
    <alternativeName>
        <fullName evidence="6">tRNA(m1A58)-methyltransferase subunit TRM6</fullName>
    </alternativeName>
</protein>
<evidence type="ECO:0000313" key="8">
    <source>
        <dbReference type="EMBL" id="KAK4214921.1"/>
    </source>
</evidence>
<dbReference type="EMBL" id="MU858086">
    <property type="protein sequence ID" value="KAK4214921.1"/>
    <property type="molecule type" value="Genomic_DNA"/>
</dbReference>
<dbReference type="InterPro" id="IPR017423">
    <property type="entry name" value="TRM6"/>
</dbReference>
<evidence type="ECO:0000313" key="9">
    <source>
        <dbReference type="Proteomes" id="UP001301769"/>
    </source>
</evidence>
<feature type="region of interest" description="Disordered" evidence="7">
    <location>
        <begin position="495"/>
        <end position="514"/>
    </location>
</feature>
<dbReference type="PANTHER" id="PTHR12945">
    <property type="entry name" value="TRANSLATION INITIATION FACTOR EIF3-RELATED"/>
    <property type="match status" value="1"/>
</dbReference>
<evidence type="ECO:0000256" key="5">
    <source>
        <dbReference type="ARBA" id="ARBA00023242"/>
    </source>
</evidence>
<feature type="region of interest" description="Disordered" evidence="7">
    <location>
        <begin position="90"/>
        <end position="116"/>
    </location>
</feature>
<feature type="region of interest" description="Disordered" evidence="7">
    <location>
        <begin position="282"/>
        <end position="336"/>
    </location>
</feature>
<comment type="similarity">
    <text evidence="2">Belongs to the TRM6/GCD10 family.</text>
</comment>
<feature type="region of interest" description="Disordered" evidence="7">
    <location>
        <begin position="576"/>
        <end position="632"/>
    </location>
</feature>
<comment type="subcellular location">
    <subcellularLocation>
        <location evidence="1">Nucleus</location>
    </subcellularLocation>
</comment>
<dbReference type="AlphaFoldDB" id="A0AAN6YBG8"/>
<feature type="compositionally biased region" description="Low complexity" evidence="7">
    <location>
        <begin position="591"/>
        <end position="600"/>
    </location>
</feature>
<reference evidence="8" key="1">
    <citation type="journal article" date="2023" name="Mol. Phylogenet. Evol.">
        <title>Genome-scale phylogeny and comparative genomics of the fungal order Sordariales.</title>
        <authorList>
            <person name="Hensen N."/>
            <person name="Bonometti L."/>
            <person name="Westerberg I."/>
            <person name="Brannstrom I.O."/>
            <person name="Guillou S."/>
            <person name="Cros-Aarteil S."/>
            <person name="Calhoun S."/>
            <person name="Haridas S."/>
            <person name="Kuo A."/>
            <person name="Mondo S."/>
            <person name="Pangilinan J."/>
            <person name="Riley R."/>
            <person name="LaButti K."/>
            <person name="Andreopoulos B."/>
            <person name="Lipzen A."/>
            <person name="Chen C."/>
            <person name="Yan M."/>
            <person name="Daum C."/>
            <person name="Ng V."/>
            <person name="Clum A."/>
            <person name="Steindorff A."/>
            <person name="Ohm R.A."/>
            <person name="Martin F."/>
            <person name="Silar P."/>
            <person name="Natvig D.O."/>
            <person name="Lalanne C."/>
            <person name="Gautier V."/>
            <person name="Ament-Velasquez S.L."/>
            <person name="Kruys A."/>
            <person name="Hutchinson M.I."/>
            <person name="Powell A.J."/>
            <person name="Barry K."/>
            <person name="Miller A.N."/>
            <person name="Grigoriev I.V."/>
            <person name="Debuchy R."/>
            <person name="Gladieux P."/>
            <person name="Hiltunen Thoren M."/>
            <person name="Johannesson H."/>
        </authorList>
    </citation>
    <scope>NUCLEOTIDE SEQUENCE</scope>
    <source>
        <strain evidence="8">PSN293</strain>
    </source>
</reference>
<keyword evidence="9" id="KW-1185">Reference proteome</keyword>
<gene>
    <name evidence="8" type="ORF">QBC37DRAFT_313359</name>
</gene>
<organism evidence="8 9">
    <name type="scientific">Rhypophila decipiens</name>
    <dbReference type="NCBI Taxonomy" id="261697"/>
    <lineage>
        <taxon>Eukaryota</taxon>
        <taxon>Fungi</taxon>
        <taxon>Dikarya</taxon>
        <taxon>Ascomycota</taxon>
        <taxon>Pezizomycotina</taxon>
        <taxon>Sordariomycetes</taxon>
        <taxon>Sordariomycetidae</taxon>
        <taxon>Sordariales</taxon>
        <taxon>Naviculisporaceae</taxon>
        <taxon>Rhypophila</taxon>
    </lineage>
</organism>
<dbReference type="Pfam" id="PF04189">
    <property type="entry name" value="Gcd10p"/>
    <property type="match status" value="1"/>
</dbReference>
<sequence>MDSVIKPGAWVVLQLPSGINRVIQVSPNTTISLGKYGSFPANLILERPYNLTFEILDRKEGEKFSRLRVVPTAELYAEIFADEASPECAAPTPNAGVATPAEPASAESTGQATAGKDVTETELKLLDENARQTLTQDEIEELKKNVTNAGKSVIDKLMSSHTAIDQKTSFSLAKYKLLKTKKYIRRFKVLPVDVPNFLEWQLSERDPSKILDIRAEMLGLVGCWANVHYGGDAVYLEDPGARCDAGGEAYAPLKPELFKGRWLVVDDTCGALTAAMAERMGLLYPEEEEDEDEEGEEDRDDQEKEETDQSAQQNTEPPAKTSKPPRGPRPSDFAIPYSQTNTITVVHAASQPNLSFLKYWGFDITAPNHPPHPLLNHLLNLTWLQLVQPERDLAYSLPPLTTSAETLMSWKPSRRGNFHRKRRRSARIRHIVDATRAGNFSGLVCASTMDPVSILKYTLPLLAGGATVAIYSPSIEPLAELADCFSVPRRTAWTSGSVPETAGKTAEELERWPGTPDFPLNPTLLLGTSLQTSRARRSQVLPGRTHPLMTERGGAEGYVFTAFRAKPAEGHVEAMGKWKKKKTEGSNSSVAAAAAAQDAAPVGADKDIPVEDATDPLPADEEMTDAPAPLAE</sequence>
<accession>A0AAN6YBG8</accession>
<name>A0AAN6YBG8_9PEZI</name>
<dbReference type="GO" id="GO:0005634">
    <property type="term" value="C:nucleus"/>
    <property type="evidence" value="ECO:0007669"/>
    <property type="project" value="UniProtKB-SubCell"/>
</dbReference>
<keyword evidence="4" id="KW-0819">tRNA processing</keyword>
<evidence type="ECO:0000256" key="6">
    <source>
        <dbReference type="ARBA" id="ARBA00032319"/>
    </source>
</evidence>
<dbReference type="GO" id="GO:0031515">
    <property type="term" value="C:tRNA (m1A) methyltransferase complex"/>
    <property type="evidence" value="ECO:0007669"/>
    <property type="project" value="InterPro"/>
</dbReference>
<dbReference type="Proteomes" id="UP001301769">
    <property type="component" value="Unassembled WGS sequence"/>
</dbReference>
<evidence type="ECO:0000256" key="2">
    <source>
        <dbReference type="ARBA" id="ARBA00008320"/>
    </source>
</evidence>
<feature type="compositionally biased region" description="Acidic residues" evidence="7">
    <location>
        <begin position="285"/>
        <end position="308"/>
    </location>
</feature>
<comment type="caution">
    <text evidence="8">The sequence shown here is derived from an EMBL/GenBank/DDBJ whole genome shotgun (WGS) entry which is preliminary data.</text>
</comment>
<keyword evidence="5" id="KW-0539">Nucleus</keyword>
<dbReference type="GO" id="GO:0030488">
    <property type="term" value="P:tRNA methylation"/>
    <property type="evidence" value="ECO:0007669"/>
    <property type="project" value="InterPro"/>
</dbReference>
<proteinExistence type="inferred from homology"/>
<evidence type="ECO:0000256" key="1">
    <source>
        <dbReference type="ARBA" id="ARBA00004123"/>
    </source>
</evidence>
<evidence type="ECO:0000256" key="4">
    <source>
        <dbReference type="ARBA" id="ARBA00022694"/>
    </source>
</evidence>
<feature type="compositionally biased region" description="Acidic residues" evidence="7">
    <location>
        <begin position="610"/>
        <end position="624"/>
    </location>
</feature>
<reference evidence="8" key="2">
    <citation type="submission" date="2023-05" db="EMBL/GenBank/DDBJ databases">
        <authorList>
            <consortium name="Lawrence Berkeley National Laboratory"/>
            <person name="Steindorff A."/>
            <person name="Hensen N."/>
            <person name="Bonometti L."/>
            <person name="Westerberg I."/>
            <person name="Brannstrom I.O."/>
            <person name="Guillou S."/>
            <person name="Cros-Aarteil S."/>
            <person name="Calhoun S."/>
            <person name="Haridas S."/>
            <person name="Kuo A."/>
            <person name="Mondo S."/>
            <person name="Pangilinan J."/>
            <person name="Riley R."/>
            <person name="Labutti K."/>
            <person name="Andreopoulos B."/>
            <person name="Lipzen A."/>
            <person name="Chen C."/>
            <person name="Yanf M."/>
            <person name="Daum C."/>
            <person name="Ng V."/>
            <person name="Clum A."/>
            <person name="Ohm R."/>
            <person name="Martin F."/>
            <person name="Silar P."/>
            <person name="Natvig D."/>
            <person name="Lalanne C."/>
            <person name="Gautier V."/>
            <person name="Ament-Velasquez S.L."/>
            <person name="Kruys A."/>
            <person name="Hutchinson M.I."/>
            <person name="Powell A.J."/>
            <person name="Barry K."/>
            <person name="Miller A.N."/>
            <person name="Grigoriev I.V."/>
            <person name="Debuchy R."/>
            <person name="Gladieux P."/>
            <person name="Thoren M.H."/>
            <person name="Johannesson H."/>
        </authorList>
    </citation>
    <scope>NUCLEOTIDE SEQUENCE</scope>
    <source>
        <strain evidence="8">PSN293</strain>
    </source>
</reference>
<evidence type="ECO:0000256" key="3">
    <source>
        <dbReference type="ARBA" id="ARBA00021704"/>
    </source>
</evidence>
<dbReference type="PANTHER" id="PTHR12945:SF0">
    <property type="entry name" value="TRNA (ADENINE(58)-N(1))-METHYLTRANSFERASE NON-CATALYTIC SUBUNIT TRM6"/>
    <property type="match status" value="1"/>
</dbReference>